<dbReference type="OrthoDB" id="294702at2759"/>
<feature type="compositionally biased region" description="Basic and acidic residues" evidence="1">
    <location>
        <begin position="417"/>
        <end position="433"/>
    </location>
</feature>
<keyword evidence="3" id="KW-0378">Hydrolase</keyword>
<dbReference type="AlphaFoldDB" id="A0A0J6F6L2"/>
<feature type="region of interest" description="Disordered" evidence="1">
    <location>
        <begin position="1"/>
        <end position="23"/>
    </location>
</feature>
<reference evidence="4" key="2">
    <citation type="journal article" date="2009" name="Genome Res.">
        <title>Comparative genomic analyses of the human fungal pathogens Coccidioides and their relatives.</title>
        <authorList>
            <person name="Sharpton T.J."/>
            <person name="Stajich J.E."/>
            <person name="Rounsley S.D."/>
            <person name="Gardner M.J."/>
            <person name="Wortman J.R."/>
            <person name="Jordar V.S."/>
            <person name="Maiti R."/>
            <person name="Kodira C.D."/>
            <person name="Neafsey D.E."/>
            <person name="Zeng Q."/>
            <person name="Hung C.-Y."/>
            <person name="McMahan C."/>
            <person name="Muszewska A."/>
            <person name="Grynberg M."/>
            <person name="Mandel M.A."/>
            <person name="Kellner E.M."/>
            <person name="Barker B.M."/>
            <person name="Galgiani J.N."/>
            <person name="Orbach M.J."/>
            <person name="Kirkland T.N."/>
            <person name="Cole G.T."/>
            <person name="Henn M.R."/>
            <person name="Birren B.W."/>
            <person name="Taylor J.W."/>
        </authorList>
    </citation>
    <scope>NUCLEOTIDE SEQUENCE [LARGE SCALE GENOMIC DNA]</scope>
    <source>
        <strain evidence="4">RMSCC 3488</strain>
    </source>
</reference>
<reference evidence="3 4" key="1">
    <citation type="submission" date="2007-06" db="EMBL/GenBank/DDBJ databases">
        <title>The Genome Sequence of Coccidioides posadasii RMSCC_3488.</title>
        <authorList>
            <consortium name="Coccidioides Genome Resources Consortium"/>
            <consortium name="The Broad Institute Genome Sequencing Platform"/>
            <person name="Henn M.R."/>
            <person name="Sykes S."/>
            <person name="Young S."/>
            <person name="Jaffe D."/>
            <person name="Berlin A."/>
            <person name="Alvarez P."/>
            <person name="Butler J."/>
            <person name="Gnerre S."/>
            <person name="Grabherr M."/>
            <person name="Mauceli E."/>
            <person name="Brockman W."/>
            <person name="Kodira C."/>
            <person name="Alvarado L."/>
            <person name="Zeng Q."/>
            <person name="Crawford M."/>
            <person name="Antoine C."/>
            <person name="Devon K."/>
            <person name="Galgiani J."/>
            <person name="Orsborn K."/>
            <person name="Lewis M.L."/>
            <person name="Nusbaum C."/>
            <person name="Galagan J."/>
            <person name="Birren B."/>
        </authorList>
    </citation>
    <scope>NUCLEOTIDE SEQUENCE [LARGE SCALE GENOMIC DNA]</scope>
    <source>
        <strain evidence="3 4">RMSCC 3488</strain>
    </source>
</reference>
<evidence type="ECO:0000259" key="2">
    <source>
        <dbReference type="Pfam" id="PF00561"/>
    </source>
</evidence>
<gene>
    <name evidence="3" type="ORF">CPAG_04907</name>
</gene>
<dbReference type="EMBL" id="DS268111">
    <property type="protein sequence ID" value="KMM68581.1"/>
    <property type="molecule type" value="Genomic_DNA"/>
</dbReference>
<proteinExistence type="predicted"/>
<evidence type="ECO:0000313" key="3">
    <source>
        <dbReference type="EMBL" id="KMM68581.1"/>
    </source>
</evidence>
<accession>A0A0J6F6L2</accession>
<dbReference type="Pfam" id="PF00561">
    <property type="entry name" value="Abhydrolase_1"/>
    <property type="match status" value="1"/>
</dbReference>
<feature type="domain" description="AB hydrolase-1" evidence="2">
    <location>
        <begin position="56"/>
        <end position="153"/>
    </location>
</feature>
<dbReference type="InterPro" id="IPR000073">
    <property type="entry name" value="AB_hydrolase_1"/>
</dbReference>
<name>A0A0J6F6L2_COCPO</name>
<dbReference type="PANTHER" id="PTHR45763:SF46">
    <property type="entry name" value="AB HYDROLASE-1 DOMAIN-CONTAINING PROTEIN"/>
    <property type="match status" value="1"/>
</dbReference>
<dbReference type="Gene3D" id="3.40.50.1820">
    <property type="entry name" value="alpha/beta hydrolase"/>
    <property type="match status" value="1"/>
</dbReference>
<dbReference type="PANTHER" id="PTHR45763">
    <property type="entry name" value="HYDROLASE, ALPHA/BETA FOLD FAMILY PROTEIN, EXPRESSED-RELATED"/>
    <property type="match status" value="1"/>
</dbReference>
<dbReference type="VEuPathDB" id="FungiDB:CPAG_04907"/>
<dbReference type="Proteomes" id="UP000054567">
    <property type="component" value="Unassembled WGS sequence"/>
</dbReference>
<dbReference type="GO" id="GO:0016787">
    <property type="term" value="F:hydrolase activity"/>
    <property type="evidence" value="ECO:0007669"/>
    <property type="project" value="UniProtKB-KW"/>
</dbReference>
<evidence type="ECO:0000256" key="1">
    <source>
        <dbReference type="SAM" id="MobiDB-lite"/>
    </source>
</evidence>
<organism evidence="3 4">
    <name type="scientific">Coccidioides posadasii RMSCC 3488</name>
    <dbReference type="NCBI Taxonomy" id="454284"/>
    <lineage>
        <taxon>Eukaryota</taxon>
        <taxon>Fungi</taxon>
        <taxon>Dikarya</taxon>
        <taxon>Ascomycota</taxon>
        <taxon>Pezizomycotina</taxon>
        <taxon>Eurotiomycetes</taxon>
        <taxon>Eurotiomycetidae</taxon>
        <taxon>Onygenales</taxon>
        <taxon>Onygenaceae</taxon>
        <taxon>Coccidioides</taxon>
    </lineage>
</organism>
<sequence length="475" mass="52446">MKPPPHTWSRLSLLSPPPRRSKSTAAFDKTRVNQTLSLRDGRTLGYAEYGCPSGFPLLFFHGFPSSRLEGWALSHVAHRRNLRIITPDRPGFGLSTFYPGRRITDWPADVHALTQHLRLSRFAVLGGSGGSPYALACAHALPRESLAAVGLLAGAPPWIAGTQGVSLSRRIASSAATHWPSGLLALTDMLVGMLRWMVTTGPVKRALDTWLQQQNAKTDGAEAGSSSTEEDRERVLQLGFEAFAQGAGGFVQETRLLTHDWGFRFEDVRYDKIQIWHGAKDANSPVRMTRYMAERLPHCVLREFDVLGGFAPLRQWRASPDNLNFDTPEGFQEVALEVLGKVWRPFVAGGLFWNGLTAVSALQQENKEQNTKRRTLIPKEAVESPARSNITIGYGARIFSRSSKELSQKLSQRLSGKCHDGNQDVPAGDRHIGDLPVIEPAKDLAGSPKYLLSPEPSLSPDLIISSRYTDHTEKN</sequence>
<reference evidence="4" key="3">
    <citation type="journal article" date="2010" name="Genome Res.">
        <title>Population genomic sequencing of Coccidioides fungi reveals recent hybridization and transposon control.</title>
        <authorList>
            <person name="Neafsey D.E."/>
            <person name="Barker B.M."/>
            <person name="Sharpton T.J."/>
            <person name="Stajich J.E."/>
            <person name="Park D.J."/>
            <person name="Whiston E."/>
            <person name="Hung C.-Y."/>
            <person name="McMahan C."/>
            <person name="White J."/>
            <person name="Sykes S."/>
            <person name="Heiman D."/>
            <person name="Young S."/>
            <person name="Zeng Q."/>
            <person name="Abouelleil A."/>
            <person name="Aftuck L."/>
            <person name="Bessette D."/>
            <person name="Brown A."/>
            <person name="FitzGerald M."/>
            <person name="Lui A."/>
            <person name="Macdonald J.P."/>
            <person name="Priest M."/>
            <person name="Orbach M.J."/>
            <person name="Galgiani J.N."/>
            <person name="Kirkland T.N."/>
            <person name="Cole G.T."/>
            <person name="Birren B.W."/>
            <person name="Henn M.R."/>
            <person name="Taylor J.W."/>
            <person name="Rounsley S.D."/>
        </authorList>
    </citation>
    <scope>NUCLEOTIDE SEQUENCE [LARGE SCALE GENOMIC DNA]</scope>
    <source>
        <strain evidence="4">RMSCC 3488</strain>
    </source>
</reference>
<dbReference type="InterPro" id="IPR029058">
    <property type="entry name" value="AB_hydrolase_fold"/>
</dbReference>
<evidence type="ECO:0000313" key="4">
    <source>
        <dbReference type="Proteomes" id="UP000054567"/>
    </source>
</evidence>
<feature type="compositionally biased region" description="Low complexity" evidence="1">
    <location>
        <begin position="447"/>
        <end position="466"/>
    </location>
</feature>
<dbReference type="SUPFAM" id="SSF53474">
    <property type="entry name" value="alpha/beta-Hydrolases"/>
    <property type="match status" value="1"/>
</dbReference>
<feature type="region of interest" description="Disordered" evidence="1">
    <location>
        <begin position="414"/>
        <end position="475"/>
    </location>
</feature>
<protein>
    <submittedName>
        <fullName evidence="3">Alpha/beta hydrolase</fullName>
    </submittedName>
</protein>